<keyword evidence="4" id="KW-0804">Transcription</keyword>
<name>A0A7J7LST5_9MAGN</name>
<evidence type="ECO:0000259" key="6">
    <source>
        <dbReference type="PROSITE" id="PS50863"/>
    </source>
</evidence>
<dbReference type="EMBL" id="JACGCM010002031">
    <property type="protein sequence ID" value="KAF6145726.1"/>
    <property type="molecule type" value="Genomic_DNA"/>
</dbReference>
<gene>
    <name evidence="7" type="ORF">GIB67_018678</name>
</gene>
<dbReference type="SUPFAM" id="SSF101936">
    <property type="entry name" value="DNA-binding pseudobarrel domain"/>
    <property type="match status" value="1"/>
</dbReference>
<dbReference type="GO" id="GO:0005634">
    <property type="term" value="C:nucleus"/>
    <property type="evidence" value="ECO:0007669"/>
    <property type="project" value="UniProtKB-SubCell"/>
</dbReference>
<dbReference type="CDD" id="cd10017">
    <property type="entry name" value="B3_DNA"/>
    <property type="match status" value="1"/>
</dbReference>
<dbReference type="PANTHER" id="PTHR34397:SF22">
    <property type="entry name" value="OS05G0237600 PROTEIN"/>
    <property type="match status" value="1"/>
</dbReference>
<dbReference type="Pfam" id="PF02362">
    <property type="entry name" value="B3"/>
    <property type="match status" value="1"/>
</dbReference>
<evidence type="ECO:0000313" key="7">
    <source>
        <dbReference type="EMBL" id="KAF6145726.1"/>
    </source>
</evidence>
<sequence>MDIFAQEHAKYDAATTLVHMSRQVLEPYDANNLRKIIRNTLYAKEPVVVVDELKKRRMLQLQKFSFENIRDYIGTDCAYVPRDLTNSDVLKQQSRLRIPTDFCKANIEPILRKDENPEDGISVTVYDSEGKEYLMKYKCWTSTGSCVLISGWKDFVNYHGLKEKDPFGLWVFRHAQTDNLCFAVTGQLDEETLIQIKKEGILM</sequence>
<protein>
    <recommendedName>
        <fullName evidence="6">TF-B3 domain-containing protein</fullName>
    </recommendedName>
</protein>
<dbReference type="Gene3D" id="2.40.330.10">
    <property type="entry name" value="DNA-binding pseudobarrel domain"/>
    <property type="match status" value="1"/>
</dbReference>
<evidence type="ECO:0000256" key="1">
    <source>
        <dbReference type="ARBA" id="ARBA00004123"/>
    </source>
</evidence>
<dbReference type="PANTHER" id="PTHR34397">
    <property type="entry name" value="OS05G0237600 PROTEIN"/>
    <property type="match status" value="1"/>
</dbReference>
<proteinExistence type="predicted"/>
<feature type="domain" description="TF-B3" evidence="6">
    <location>
        <begin position="81"/>
        <end position="188"/>
    </location>
</feature>
<comment type="caution">
    <text evidence="7">The sequence shown here is derived from an EMBL/GenBank/DDBJ whole genome shotgun (WGS) entry which is preliminary data.</text>
</comment>
<dbReference type="PROSITE" id="PS50863">
    <property type="entry name" value="B3"/>
    <property type="match status" value="1"/>
</dbReference>
<reference evidence="7 8" key="1">
    <citation type="journal article" date="2020" name="IScience">
        <title>Genome Sequencing of the Endangered Kingdonia uniflora (Circaeasteraceae, Ranunculales) Reveals Potential Mechanisms of Evolutionary Specialization.</title>
        <authorList>
            <person name="Sun Y."/>
            <person name="Deng T."/>
            <person name="Zhang A."/>
            <person name="Moore M.J."/>
            <person name="Landis J.B."/>
            <person name="Lin N."/>
            <person name="Zhang H."/>
            <person name="Zhang X."/>
            <person name="Huang J."/>
            <person name="Zhang X."/>
            <person name="Sun H."/>
            <person name="Wang H."/>
        </authorList>
    </citation>
    <scope>NUCLEOTIDE SEQUENCE [LARGE SCALE GENOMIC DNA]</scope>
    <source>
        <strain evidence="7">TB1705</strain>
        <tissue evidence="7">Leaf</tissue>
    </source>
</reference>
<evidence type="ECO:0000256" key="3">
    <source>
        <dbReference type="ARBA" id="ARBA00023125"/>
    </source>
</evidence>
<keyword evidence="3" id="KW-0238">DNA-binding</keyword>
<dbReference type="SMART" id="SM01019">
    <property type="entry name" value="B3"/>
    <property type="match status" value="1"/>
</dbReference>
<dbReference type="AlphaFoldDB" id="A0A7J7LST5"/>
<keyword evidence="2" id="KW-0805">Transcription regulation</keyword>
<accession>A0A7J7LST5</accession>
<evidence type="ECO:0000256" key="2">
    <source>
        <dbReference type="ARBA" id="ARBA00023015"/>
    </source>
</evidence>
<comment type="subcellular location">
    <subcellularLocation>
        <location evidence="1">Nucleus</location>
    </subcellularLocation>
</comment>
<dbReference type="OrthoDB" id="668173at2759"/>
<evidence type="ECO:0000256" key="4">
    <source>
        <dbReference type="ARBA" id="ARBA00023163"/>
    </source>
</evidence>
<dbReference type="InterPro" id="IPR015300">
    <property type="entry name" value="DNA-bd_pseudobarrel_sf"/>
</dbReference>
<dbReference type="Proteomes" id="UP000541444">
    <property type="component" value="Unassembled WGS sequence"/>
</dbReference>
<dbReference type="InterPro" id="IPR003340">
    <property type="entry name" value="B3_DNA-bd"/>
</dbReference>
<organism evidence="7 8">
    <name type="scientific">Kingdonia uniflora</name>
    <dbReference type="NCBI Taxonomy" id="39325"/>
    <lineage>
        <taxon>Eukaryota</taxon>
        <taxon>Viridiplantae</taxon>
        <taxon>Streptophyta</taxon>
        <taxon>Embryophyta</taxon>
        <taxon>Tracheophyta</taxon>
        <taxon>Spermatophyta</taxon>
        <taxon>Magnoliopsida</taxon>
        <taxon>Ranunculales</taxon>
        <taxon>Circaeasteraceae</taxon>
        <taxon>Kingdonia</taxon>
    </lineage>
</organism>
<evidence type="ECO:0000313" key="8">
    <source>
        <dbReference type="Proteomes" id="UP000541444"/>
    </source>
</evidence>
<evidence type="ECO:0000256" key="5">
    <source>
        <dbReference type="ARBA" id="ARBA00023242"/>
    </source>
</evidence>
<keyword evidence="5" id="KW-0539">Nucleus</keyword>
<keyword evidence="8" id="KW-1185">Reference proteome</keyword>
<dbReference type="GO" id="GO:0003677">
    <property type="term" value="F:DNA binding"/>
    <property type="evidence" value="ECO:0007669"/>
    <property type="project" value="UniProtKB-KW"/>
</dbReference>